<organism evidence="2 3">
    <name type="scientific">Sorangium cellulosum</name>
    <name type="common">Polyangium cellulosum</name>
    <dbReference type="NCBI Taxonomy" id="56"/>
    <lineage>
        <taxon>Bacteria</taxon>
        <taxon>Pseudomonadati</taxon>
        <taxon>Myxococcota</taxon>
        <taxon>Polyangia</taxon>
        <taxon>Polyangiales</taxon>
        <taxon>Polyangiaceae</taxon>
        <taxon>Sorangium</taxon>
    </lineage>
</organism>
<gene>
    <name evidence="2" type="ORF">BE21_53585</name>
</gene>
<dbReference type="Proteomes" id="UP000075502">
    <property type="component" value="Unassembled WGS sequence"/>
</dbReference>
<proteinExistence type="predicted"/>
<dbReference type="AlphaFoldDB" id="A0A150TEC3"/>
<dbReference type="PANTHER" id="PTHR33498:SF1">
    <property type="entry name" value="TRANSPOSASE FOR INSERTION SEQUENCE ELEMENT IS1557"/>
    <property type="match status" value="1"/>
</dbReference>
<dbReference type="PANTHER" id="PTHR33498">
    <property type="entry name" value="TRANSPOSASE FOR INSERTION SEQUENCE ELEMENT IS1557"/>
    <property type="match status" value="1"/>
</dbReference>
<protein>
    <recommendedName>
        <fullName evidence="1">Transposase IS204/IS1001/IS1096/IS1165 DDE domain-containing protein</fullName>
    </recommendedName>
</protein>
<evidence type="ECO:0000313" key="3">
    <source>
        <dbReference type="Proteomes" id="UP000075502"/>
    </source>
</evidence>
<dbReference type="InterPro" id="IPR002560">
    <property type="entry name" value="Transposase_DDE"/>
</dbReference>
<feature type="domain" description="Transposase IS204/IS1001/IS1096/IS1165 DDE" evidence="1">
    <location>
        <begin position="1"/>
        <end position="243"/>
    </location>
</feature>
<name>A0A150TEC3_SORCE</name>
<dbReference type="Pfam" id="PF01610">
    <property type="entry name" value="DDE_Tnp_ISL3"/>
    <property type="match status" value="1"/>
</dbReference>
<reference evidence="2 3" key="1">
    <citation type="submission" date="2014-02" db="EMBL/GenBank/DDBJ databases">
        <title>The small core and large imbalanced accessory genome model reveals a collaborative survival strategy of Sorangium cellulosum strains in nature.</title>
        <authorList>
            <person name="Han K."/>
            <person name="Peng R."/>
            <person name="Blom J."/>
            <person name="Li Y.-Z."/>
        </authorList>
    </citation>
    <scope>NUCLEOTIDE SEQUENCE [LARGE SCALE GENOMIC DNA]</scope>
    <source>
        <strain evidence="2 3">So0007-03</strain>
    </source>
</reference>
<dbReference type="InterPro" id="IPR047951">
    <property type="entry name" value="Transpos_ISL3"/>
</dbReference>
<evidence type="ECO:0000259" key="1">
    <source>
        <dbReference type="Pfam" id="PF01610"/>
    </source>
</evidence>
<evidence type="ECO:0000313" key="2">
    <source>
        <dbReference type="EMBL" id="KYG03049.1"/>
    </source>
</evidence>
<accession>A0A150TEC3</accession>
<sequence>MGVDEKWLGRRHKLDYEFVTIVSNLETGEPLWVGPHRREQTLRAWLDTLSSEQKGNIVLFAMDMHRPFLNAVRNDPQLKHAVVVHDPFHIMKRAGEAVTEVRKETFFRAGPEMRGIGRGTRWLVLRAWERCTPAQQDELRTLLSYNRTLARAYQIKEELRETLHAPDRDSMEAGLRHLLRRIQLRRCKPLRKLHDSLVDHWEQIVALGDHHPATGRTEALNNNWETLVRRARGYRDHEYLLLKLRFMAANPVRTATGTARFLALGMQAPLRAAA</sequence>
<dbReference type="EMBL" id="JEME01002816">
    <property type="protein sequence ID" value="KYG03049.1"/>
    <property type="molecule type" value="Genomic_DNA"/>
</dbReference>
<comment type="caution">
    <text evidence="2">The sequence shown here is derived from an EMBL/GenBank/DDBJ whole genome shotgun (WGS) entry which is preliminary data.</text>
</comment>